<keyword evidence="4" id="KW-1185">Reference proteome</keyword>
<feature type="domain" description="Cupin type-2" evidence="2">
    <location>
        <begin position="59"/>
        <end position="127"/>
    </location>
</feature>
<reference evidence="4" key="1">
    <citation type="journal article" date="2019" name="Int. J. Syst. Evol. Microbiol.">
        <title>The Global Catalogue of Microorganisms (GCM) 10K type strain sequencing project: providing services to taxonomists for standard genome sequencing and annotation.</title>
        <authorList>
            <consortium name="The Broad Institute Genomics Platform"/>
            <consortium name="The Broad Institute Genome Sequencing Center for Infectious Disease"/>
            <person name="Wu L."/>
            <person name="Ma J."/>
        </authorList>
    </citation>
    <scope>NUCLEOTIDE SEQUENCE [LARGE SCALE GENOMIC DNA]</scope>
    <source>
        <strain evidence="4">JCM 13249</strain>
    </source>
</reference>
<dbReference type="SUPFAM" id="SSF51182">
    <property type="entry name" value="RmlC-like cupins"/>
    <property type="match status" value="1"/>
</dbReference>
<evidence type="ECO:0000313" key="3">
    <source>
        <dbReference type="EMBL" id="GAA1745294.1"/>
    </source>
</evidence>
<dbReference type="EMBL" id="BAAALS010000005">
    <property type="protein sequence ID" value="GAA1745294.1"/>
    <property type="molecule type" value="Genomic_DNA"/>
</dbReference>
<dbReference type="InterPro" id="IPR011051">
    <property type="entry name" value="RmlC_Cupin_sf"/>
</dbReference>
<protein>
    <recommendedName>
        <fullName evidence="2">Cupin type-2 domain-containing protein</fullName>
    </recommendedName>
</protein>
<dbReference type="Pfam" id="PF07883">
    <property type="entry name" value="Cupin_2"/>
    <property type="match status" value="1"/>
</dbReference>
<dbReference type="Gene3D" id="2.60.120.10">
    <property type="entry name" value="Jelly Rolls"/>
    <property type="match status" value="1"/>
</dbReference>
<organism evidence="3 4">
    <name type="scientific">Luedemannella helvata</name>
    <dbReference type="NCBI Taxonomy" id="349315"/>
    <lineage>
        <taxon>Bacteria</taxon>
        <taxon>Bacillati</taxon>
        <taxon>Actinomycetota</taxon>
        <taxon>Actinomycetes</taxon>
        <taxon>Micromonosporales</taxon>
        <taxon>Micromonosporaceae</taxon>
        <taxon>Luedemannella</taxon>
    </lineage>
</organism>
<keyword evidence="1" id="KW-0479">Metal-binding</keyword>
<dbReference type="InterPro" id="IPR013096">
    <property type="entry name" value="Cupin_2"/>
</dbReference>
<evidence type="ECO:0000313" key="4">
    <source>
        <dbReference type="Proteomes" id="UP001500655"/>
    </source>
</evidence>
<dbReference type="Proteomes" id="UP001500655">
    <property type="component" value="Unassembled WGS sequence"/>
</dbReference>
<accession>A0ABP4W733</accession>
<dbReference type="RefSeq" id="WP_344078354.1">
    <property type="nucleotide sequence ID" value="NZ_BAAALS010000005.1"/>
</dbReference>
<dbReference type="PANTHER" id="PTHR35848:SF6">
    <property type="entry name" value="CUPIN TYPE-2 DOMAIN-CONTAINING PROTEIN"/>
    <property type="match status" value="1"/>
</dbReference>
<dbReference type="InterPro" id="IPR014710">
    <property type="entry name" value="RmlC-like_jellyroll"/>
</dbReference>
<sequence>MGIQVIRQADLKPFWGNTNNDVPGHGRWIITPVGGPEGYLHMNRNDPGAVTTESCTGGLIVLPSGVSSPGVHVHNDFDEIYVVVSGRAAALDADGNDHHLGEMDWVWIPRGTFHGLRNTGFTDARVLYFQTGVERAGFQTGQAEDLGGSTWRLGDNS</sequence>
<comment type="caution">
    <text evidence="3">The sequence shown here is derived from an EMBL/GenBank/DDBJ whole genome shotgun (WGS) entry which is preliminary data.</text>
</comment>
<dbReference type="PANTHER" id="PTHR35848">
    <property type="entry name" value="OXALATE-BINDING PROTEIN"/>
    <property type="match status" value="1"/>
</dbReference>
<proteinExistence type="predicted"/>
<evidence type="ECO:0000256" key="1">
    <source>
        <dbReference type="ARBA" id="ARBA00022723"/>
    </source>
</evidence>
<gene>
    <name evidence="3" type="ORF">GCM10009681_15290</name>
</gene>
<name>A0ABP4W733_9ACTN</name>
<evidence type="ECO:0000259" key="2">
    <source>
        <dbReference type="Pfam" id="PF07883"/>
    </source>
</evidence>
<dbReference type="InterPro" id="IPR051610">
    <property type="entry name" value="GPI/OXD"/>
</dbReference>